<comment type="caution">
    <text evidence="1">The sequence shown here is derived from an EMBL/GenBank/DDBJ whole genome shotgun (WGS) entry which is preliminary data.</text>
</comment>
<dbReference type="Proteomes" id="UP001500340">
    <property type="component" value="Unassembled WGS sequence"/>
</dbReference>
<evidence type="ECO:0000313" key="1">
    <source>
        <dbReference type="EMBL" id="GAA0402540.1"/>
    </source>
</evidence>
<dbReference type="EMBL" id="BAAACX010000016">
    <property type="protein sequence ID" value="GAA0402540.1"/>
    <property type="molecule type" value="Genomic_DNA"/>
</dbReference>
<evidence type="ECO:0000313" key="2">
    <source>
        <dbReference type="Proteomes" id="UP001500340"/>
    </source>
</evidence>
<keyword evidence="2" id="KW-1185">Reference proteome</keyword>
<organism evidence="1 2">
    <name type="scientific">Paenibacillus motobuensis</name>
    <dbReference type="NCBI Taxonomy" id="295324"/>
    <lineage>
        <taxon>Bacteria</taxon>
        <taxon>Bacillati</taxon>
        <taxon>Bacillota</taxon>
        <taxon>Bacilli</taxon>
        <taxon>Bacillales</taxon>
        <taxon>Paenibacillaceae</taxon>
        <taxon>Paenibacillus</taxon>
    </lineage>
</organism>
<accession>A0ABN0YNQ2</accession>
<sequence length="56" mass="6455">MVPVSYNVLCCLILKPGTKTWVNLIINLFPVKRKHLKVHVQKGRFSAPRRLDKARA</sequence>
<reference evidence="1 2" key="1">
    <citation type="journal article" date="2019" name="Int. J. Syst. Evol. Microbiol.">
        <title>The Global Catalogue of Microorganisms (GCM) 10K type strain sequencing project: providing services to taxonomists for standard genome sequencing and annotation.</title>
        <authorList>
            <consortium name="The Broad Institute Genomics Platform"/>
            <consortium name="The Broad Institute Genome Sequencing Center for Infectious Disease"/>
            <person name="Wu L."/>
            <person name="Ma J."/>
        </authorList>
    </citation>
    <scope>NUCLEOTIDE SEQUENCE [LARGE SCALE GENOMIC DNA]</scope>
    <source>
        <strain evidence="1 2">JCM 12774</strain>
    </source>
</reference>
<gene>
    <name evidence="1" type="ORF">GCM10008933_36220</name>
</gene>
<protein>
    <submittedName>
        <fullName evidence="1">Uncharacterized protein</fullName>
    </submittedName>
</protein>
<proteinExistence type="predicted"/>
<name>A0ABN0YNQ2_9BACL</name>